<proteinExistence type="predicted"/>
<gene>
    <name evidence="1" type="ORF">VAE063_1000326</name>
</gene>
<protein>
    <submittedName>
        <fullName evidence="1">Uncharacterized protein</fullName>
    </submittedName>
</protein>
<comment type="caution">
    <text evidence="1">The sequence shown here is derived from an EMBL/GenBank/DDBJ whole genome shotgun (WGS) entry which is preliminary data.</text>
</comment>
<evidence type="ECO:0000313" key="1">
    <source>
        <dbReference type="EMBL" id="CAH8192270.1"/>
    </source>
</evidence>
<name>A0ABN8TN43_9VIBR</name>
<reference evidence="1" key="1">
    <citation type="submission" date="2022-06" db="EMBL/GenBank/DDBJ databases">
        <authorList>
            <person name="Goudenege D."/>
            <person name="Le Roux F."/>
        </authorList>
    </citation>
    <scope>NUCLEOTIDE SEQUENCE</scope>
    <source>
        <strain evidence="1">12-063</strain>
    </source>
</reference>
<evidence type="ECO:0000313" key="2">
    <source>
        <dbReference type="Proteomes" id="UP001152658"/>
    </source>
</evidence>
<sequence length="57" mass="6586">MRDAKGVQGNFVIGVSLMDILNSRIVNTLIFNAIYIKHRVISLMYFYVVSYIRFVSV</sequence>
<accession>A0ABN8TN43</accession>
<organism evidence="1 2">
    <name type="scientific">Vibrio aestuarianus</name>
    <dbReference type="NCBI Taxonomy" id="28171"/>
    <lineage>
        <taxon>Bacteria</taxon>
        <taxon>Pseudomonadati</taxon>
        <taxon>Pseudomonadota</taxon>
        <taxon>Gammaproteobacteria</taxon>
        <taxon>Vibrionales</taxon>
        <taxon>Vibrionaceae</taxon>
        <taxon>Vibrio</taxon>
    </lineage>
</organism>
<dbReference type="Proteomes" id="UP001152658">
    <property type="component" value="Unassembled WGS sequence"/>
</dbReference>
<keyword evidence="2" id="KW-1185">Reference proteome</keyword>
<dbReference type="EMBL" id="CALYLK010000001">
    <property type="protein sequence ID" value="CAH8192270.1"/>
    <property type="molecule type" value="Genomic_DNA"/>
</dbReference>